<comment type="caution">
    <text evidence="1">The sequence shown here is derived from an EMBL/GenBank/DDBJ whole genome shotgun (WGS) entry which is preliminary data.</text>
</comment>
<gene>
    <name evidence="1" type="ORF">Patl1_05829</name>
</gene>
<organism evidence="1 2">
    <name type="scientific">Pistacia atlantica</name>
    <dbReference type="NCBI Taxonomy" id="434234"/>
    <lineage>
        <taxon>Eukaryota</taxon>
        <taxon>Viridiplantae</taxon>
        <taxon>Streptophyta</taxon>
        <taxon>Embryophyta</taxon>
        <taxon>Tracheophyta</taxon>
        <taxon>Spermatophyta</taxon>
        <taxon>Magnoliopsida</taxon>
        <taxon>eudicotyledons</taxon>
        <taxon>Gunneridae</taxon>
        <taxon>Pentapetalae</taxon>
        <taxon>rosids</taxon>
        <taxon>malvids</taxon>
        <taxon>Sapindales</taxon>
        <taxon>Anacardiaceae</taxon>
        <taxon>Pistacia</taxon>
    </lineage>
</organism>
<keyword evidence="2" id="KW-1185">Reference proteome</keyword>
<dbReference type="EMBL" id="CM047899">
    <property type="protein sequence ID" value="KAJ0103323.1"/>
    <property type="molecule type" value="Genomic_DNA"/>
</dbReference>
<dbReference type="Proteomes" id="UP001164250">
    <property type="component" value="Chromosome 3"/>
</dbReference>
<protein>
    <submittedName>
        <fullName evidence="1">Uncharacterized protein</fullName>
    </submittedName>
</protein>
<evidence type="ECO:0000313" key="1">
    <source>
        <dbReference type="EMBL" id="KAJ0103323.1"/>
    </source>
</evidence>
<evidence type="ECO:0000313" key="2">
    <source>
        <dbReference type="Proteomes" id="UP001164250"/>
    </source>
</evidence>
<proteinExistence type="predicted"/>
<accession>A0ACC1BW36</accession>
<sequence length="1272" mass="132286">MATARDESGFGAGGKFRKRPFRRTTQSTPYDRPPASAALRNPANVNINNNNGWLSKLVDPAHRLIVSSAHRLFGSVFRKRLTPPPPPPSTTPEPGLSVYRVKIRFQQEIMKHRKCTRSQSLQSEIDRLTALLRSRTTDKPLDNEQNRSEVIPSNQQAFHENKEPVLNTPLKENGIVSQHNLTPVVVDEDVASPAELAKAYMGTRPSKVSLSMLGVRSQALKEESTVLNNRVLPSAAPIMSLVPRSSGHVGVTENGFLTPRSRGRSAIYNMARTPYSRIHSTTTLKGVGHAVDSLSRPSSSTQSIWEKNRLTEPKQGTLKRRSSVLDNDIGTVGPIRRIRQKPNLLTSRNLSLPASGSPLSMRGSGVSSALQQPLSSIQKPQLSGEEKHGFTKMLTEKGDNNISSTSFTPVPSKSSETALKILQQLDKLVSSREKSPTKLSPSMLHGPALKSLENVDSSIFLENVQDNNRSGGSLDTSLPDARDSTSQKQDKVEENGPTKFSSPFEKAVSGLNGLDAAGVVKDDVPSTKTTDSALSNSISHPCPQKKRGFQMSAQEDYLELDDDDYSNGTASTPLMKGKDKLDVPVVENKFAADEKIKVEKSPALSEVKTPNSVLNKTSDIGTHDGSVVAEKNSLFTFPTAPSSSITGQTAVVAAPSTSTSNKATFPNEPSAAPIFGFGEKLKDSNVVSSTFGTSKTIVDKAPQFTITSATLVVNESSTPKFGTHLEEKPESLKSFTSVPVVATDSVPKVPESDKADNGTISKAGIFSKTPETAVPSAASTSLSTTSIFSQPASSSSLNNGALASSPTLTSSPIPPLVSSTGTNQNSFSSANSVFSITHSAPLTTSTSTTTPSVAASAPVFKFGAPAVTPTSVSQTLALSGVESTEPKKEPSFGNSTTMLFGGTSTFASTGSSTSSGASSAAIGSGSSIFGSMPLASTGSSIFGAVTPPIASTGSSIFGGTSSAIPSTGSGIFGFSVGATSSASTNQAQVSNPFSVGSAQASVNATGLATSTQSMPNQFGSTSSSTSFGLAGNPAFSSSSSLFGSSSSVAKPFGSTPTFGLNSTSSSEANPISSTSGLTNNIFGSSWQAPKTPSFASTFNSSTPSTGFQFGGSASSAATSSAPLFGSSTNTTSSSIFPFSSAATATSSQPTFGNAGSVFAFGSTPSNNNNDQVGMEDSMAEDTVQASTPAVPVFGQQPMTPSTGFVFGSTTPSGANPFQFGSQQSLATPQNPSPFQASGSLDFNAGGSFSLGSGNVDKSQRKIVKLKGRHRKK</sequence>
<reference evidence="2" key="1">
    <citation type="journal article" date="2023" name="G3 (Bethesda)">
        <title>Genome assembly and association tests identify interacting loci associated with vigor, precocity, and sex in interspecific pistachio rootstocks.</title>
        <authorList>
            <person name="Palmer W."/>
            <person name="Jacygrad E."/>
            <person name="Sagayaradj S."/>
            <person name="Cavanaugh K."/>
            <person name="Han R."/>
            <person name="Bertier L."/>
            <person name="Beede B."/>
            <person name="Kafkas S."/>
            <person name="Golino D."/>
            <person name="Preece J."/>
            <person name="Michelmore R."/>
        </authorList>
    </citation>
    <scope>NUCLEOTIDE SEQUENCE [LARGE SCALE GENOMIC DNA]</scope>
</reference>
<name>A0ACC1BW36_9ROSI</name>